<dbReference type="InterPro" id="IPR011006">
    <property type="entry name" value="CheY-like_superfamily"/>
</dbReference>
<keyword evidence="7" id="KW-0808">Transferase</keyword>
<dbReference type="FunFam" id="1.10.287.130:FF:000001">
    <property type="entry name" value="Two-component sensor histidine kinase"/>
    <property type="match status" value="1"/>
</dbReference>
<dbReference type="CDD" id="cd00075">
    <property type="entry name" value="HATPase"/>
    <property type="match status" value="1"/>
</dbReference>
<evidence type="ECO:0000256" key="9">
    <source>
        <dbReference type="ARBA" id="ARBA00022777"/>
    </source>
</evidence>
<evidence type="ECO:0000313" key="22">
    <source>
        <dbReference type="Proteomes" id="UP000574717"/>
    </source>
</evidence>
<dbReference type="AlphaFoldDB" id="A0A6V8NH66"/>
<dbReference type="PROSITE" id="PS50113">
    <property type="entry name" value="PAC"/>
    <property type="match status" value="1"/>
</dbReference>
<dbReference type="GO" id="GO:0045121">
    <property type="term" value="C:membrane raft"/>
    <property type="evidence" value="ECO:0007669"/>
    <property type="project" value="UniProtKB-SubCell"/>
</dbReference>
<dbReference type="Gene3D" id="3.40.50.2300">
    <property type="match status" value="1"/>
</dbReference>
<dbReference type="PRINTS" id="PR00344">
    <property type="entry name" value="BCTRLSENSOR"/>
</dbReference>
<dbReference type="GO" id="GO:0009927">
    <property type="term" value="F:histidine phosphotransfer kinase activity"/>
    <property type="evidence" value="ECO:0007669"/>
    <property type="project" value="TreeGrafter"/>
</dbReference>
<evidence type="ECO:0000256" key="2">
    <source>
        <dbReference type="ARBA" id="ARBA00004236"/>
    </source>
</evidence>
<evidence type="ECO:0000313" key="23">
    <source>
        <dbReference type="Proteomes" id="UP000585609"/>
    </source>
</evidence>
<dbReference type="SUPFAM" id="SSF55874">
    <property type="entry name" value="ATPase domain of HSP90 chaperone/DNA topoisomerase II/histidine kinase"/>
    <property type="match status" value="1"/>
</dbReference>
<dbReference type="RefSeq" id="WP_176236721.1">
    <property type="nucleotide sequence ID" value="NZ_BLRU01000008.1"/>
</dbReference>
<dbReference type="SUPFAM" id="SSF47384">
    <property type="entry name" value="Homodimeric domain of signal transducing histidine kinase"/>
    <property type="match status" value="1"/>
</dbReference>
<protein>
    <recommendedName>
        <fullName evidence="4">histidine kinase</fullName>
        <ecNumber evidence="4">2.7.13.3</ecNumber>
    </recommendedName>
</protein>
<proteinExistence type="predicted"/>
<dbReference type="SUPFAM" id="SSF52172">
    <property type="entry name" value="CheY-like"/>
    <property type="match status" value="1"/>
</dbReference>
<keyword evidence="6 15" id="KW-0597">Phosphoprotein</keyword>
<dbReference type="Pfam" id="PF02518">
    <property type="entry name" value="HATPase_c"/>
    <property type="match status" value="1"/>
</dbReference>
<dbReference type="NCBIfam" id="TIGR00229">
    <property type="entry name" value="sensory_box"/>
    <property type="match status" value="1"/>
</dbReference>
<comment type="catalytic activity">
    <reaction evidence="1">
        <text>ATP + protein L-histidine = ADP + protein N-phospho-L-histidine.</text>
        <dbReference type="EC" id="2.7.13.3"/>
    </reaction>
</comment>
<dbReference type="Proteomes" id="UP000585609">
    <property type="component" value="Unassembled WGS sequence"/>
</dbReference>
<dbReference type="InterPro" id="IPR004358">
    <property type="entry name" value="Sig_transdc_His_kin-like_C"/>
</dbReference>
<dbReference type="GO" id="GO:0005886">
    <property type="term" value="C:plasma membrane"/>
    <property type="evidence" value="ECO:0007669"/>
    <property type="project" value="UniProtKB-SubCell"/>
</dbReference>
<feature type="domain" description="PAS" evidence="18">
    <location>
        <begin position="163"/>
        <end position="218"/>
    </location>
</feature>
<evidence type="ECO:0000259" key="18">
    <source>
        <dbReference type="PROSITE" id="PS50112"/>
    </source>
</evidence>
<dbReference type="GO" id="GO:0000155">
    <property type="term" value="F:phosphorelay sensor kinase activity"/>
    <property type="evidence" value="ECO:0007669"/>
    <property type="project" value="InterPro"/>
</dbReference>
<dbReference type="PROSITE" id="PS50112">
    <property type="entry name" value="PAS"/>
    <property type="match status" value="1"/>
</dbReference>
<evidence type="ECO:0000256" key="8">
    <source>
        <dbReference type="ARBA" id="ARBA00022741"/>
    </source>
</evidence>
<dbReference type="Gene3D" id="1.10.287.130">
    <property type="match status" value="1"/>
</dbReference>
<dbReference type="CDD" id="cd00082">
    <property type="entry name" value="HisKA"/>
    <property type="match status" value="1"/>
</dbReference>
<evidence type="ECO:0000313" key="20">
    <source>
        <dbReference type="EMBL" id="GFP18691.1"/>
    </source>
</evidence>
<dbReference type="InterPro" id="IPR035965">
    <property type="entry name" value="PAS-like_dom_sf"/>
</dbReference>
<gene>
    <name evidence="20" type="ORF">HKBW3S03_00196</name>
    <name evidence="21" type="ORF">HKBW3S09_00332</name>
</gene>
<evidence type="ECO:0000256" key="4">
    <source>
        <dbReference type="ARBA" id="ARBA00012438"/>
    </source>
</evidence>
<dbReference type="InterPro" id="IPR036097">
    <property type="entry name" value="HisK_dim/P_sf"/>
</dbReference>
<evidence type="ECO:0000256" key="12">
    <source>
        <dbReference type="ARBA" id="ARBA00023015"/>
    </source>
</evidence>
<evidence type="ECO:0000256" key="5">
    <source>
        <dbReference type="ARBA" id="ARBA00022475"/>
    </source>
</evidence>
<evidence type="ECO:0000256" key="1">
    <source>
        <dbReference type="ARBA" id="ARBA00000085"/>
    </source>
</evidence>
<dbReference type="Proteomes" id="UP000574717">
    <property type="component" value="Unassembled WGS sequence"/>
</dbReference>
<name>A0A6V8NH66_9ACTN</name>
<feature type="domain" description="Histidine kinase" evidence="16">
    <location>
        <begin position="291"/>
        <end position="509"/>
    </location>
</feature>
<dbReference type="SUPFAM" id="SSF55785">
    <property type="entry name" value="PYP-like sensor domain (PAS domain)"/>
    <property type="match status" value="1"/>
</dbReference>
<evidence type="ECO:0000313" key="21">
    <source>
        <dbReference type="EMBL" id="GFP22865.1"/>
    </source>
</evidence>
<dbReference type="EMBL" id="BLRU01000008">
    <property type="protein sequence ID" value="GFP18691.1"/>
    <property type="molecule type" value="Genomic_DNA"/>
</dbReference>
<dbReference type="FunFam" id="3.40.50.2300:FF:000018">
    <property type="entry name" value="DNA-binding transcriptional regulator NtrC"/>
    <property type="match status" value="1"/>
</dbReference>
<evidence type="ECO:0000256" key="15">
    <source>
        <dbReference type="PROSITE-ProRule" id="PRU00169"/>
    </source>
</evidence>
<feature type="domain" description="Response regulatory" evidence="17">
    <location>
        <begin position="23"/>
        <end position="137"/>
    </location>
</feature>
<sequence>MPEALKVRSRDPQESLAEPVPASILVVDDEPAVREGCRRVLCRKGYRVETAAGGKEGLAKARQDHFDLILIDIKMPDMDGVELLQAVRNLSPDTVCIIITGYATLELAVRTTKLGAYDFVTKPFTPNELLGVVERGLEVRRLTLGARSLAEERDRRLLEIATEKSRLRTIINCLADGVLVINRERQLVLYNPAILTLLSLKEAPRLGQPFEQYLPNPEMATLLAESLSSPDSQYSRVAREFSLDPEGKTVVMANVAAVRDENGQILGAVLVLRDITQLKELDRMKAQFIAMVAHELRAPLAAIKGYLDLILGDTVRDPAQIRHMLERCNQRGEALLALIQDLLEVSRLEAARTFRRIEQLPLADILQSALELVSPQARTRKVSITCELPAELPLLQADREEMIRLFTNLLSNAIKYNREEGKVWVETKVEEPYVRIDISDTGVGIPREALPKLFREFFRLRTPETKYVTGTGLGLSIVKKIVDAHGGRVEVISELGEGSTFTVYLPLPEQAGKST</sequence>
<keyword evidence="11" id="KW-0902">Two-component regulatory system</keyword>
<dbReference type="InterPro" id="IPR005467">
    <property type="entry name" value="His_kinase_dom"/>
</dbReference>
<evidence type="ECO:0000256" key="7">
    <source>
        <dbReference type="ARBA" id="ARBA00022679"/>
    </source>
</evidence>
<dbReference type="FunFam" id="3.30.565.10:FF:000023">
    <property type="entry name" value="PAS domain-containing sensor histidine kinase"/>
    <property type="match status" value="1"/>
</dbReference>
<evidence type="ECO:0000256" key="10">
    <source>
        <dbReference type="ARBA" id="ARBA00022840"/>
    </source>
</evidence>
<dbReference type="InterPro" id="IPR013656">
    <property type="entry name" value="PAS_4"/>
</dbReference>
<evidence type="ECO:0000256" key="11">
    <source>
        <dbReference type="ARBA" id="ARBA00023012"/>
    </source>
</evidence>
<feature type="modified residue" description="4-aspartylphosphate" evidence="15">
    <location>
        <position position="72"/>
    </location>
</feature>
<evidence type="ECO:0000259" key="19">
    <source>
        <dbReference type="PROSITE" id="PS50113"/>
    </source>
</evidence>
<dbReference type="InterPro" id="IPR003661">
    <property type="entry name" value="HisK_dim/P_dom"/>
</dbReference>
<dbReference type="PROSITE" id="PS50110">
    <property type="entry name" value="RESPONSE_REGULATORY"/>
    <property type="match status" value="1"/>
</dbReference>
<dbReference type="SMART" id="SM00387">
    <property type="entry name" value="HATPase_c"/>
    <property type="match status" value="1"/>
</dbReference>
<dbReference type="SMART" id="SM00448">
    <property type="entry name" value="REC"/>
    <property type="match status" value="1"/>
</dbReference>
<dbReference type="PANTHER" id="PTHR43047:SF72">
    <property type="entry name" value="OSMOSENSING HISTIDINE PROTEIN KINASE SLN1"/>
    <property type="match status" value="1"/>
</dbReference>
<keyword evidence="8" id="KW-0547">Nucleotide-binding</keyword>
<dbReference type="Gene3D" id="3.30.450.20">
    <property type="entry name" value="PAS domain"/>
    <property type="match status" value="1"/>
</dbReference>
<dbReference type="Pfam" id="PF00512">
    <property type="entry name" value="HisKA"/>
    <property type="match status" value="1"/>
</dbReference>
<keyword evidence="9" id="KW-0418">Kinase</keyword>
<dbReference type="EMBL" id="BLRW01000025">
    <property type="protein sequence ID" value="GFP22865.1"/>
    <property type="molecule type" value="Genomic_DNA"/>
</dbReference>
<evidence type="ECO:0000259" key="16">
    <source>
        <dbReference type="PROSITE" id="PS50109"/>
    </source>
</evidence>
<dbReference type="EC" id="2.7.13.3" evidence="4"/>
<feature type="domain" description="PAC" evidence="19">
    <location>
        <begin position="231"/>
        <end position="287"/>
    </location>
</feature>
<dbReference type="CDD" id="cd00130">
    <property type="entry name" value="PAS"/>
    <property type="match status" value="1"/>
</dbReference>
<keyword evidence="5" id="KW-1003">Cell membrane</keyword>
<dbReference type="InterPro" id="IPR001789">
    <property type="entry name" value="Sig_transdc_resp-reg_receiver"/>
</dbReference>
<dbReference type="Pfam" id="PF00072">
    <property type="entry name" value="Response_reg"/>
    <property type="match status" value="1"/>
</dbReference>
<dbReference type="Gene3D" id="3.30.565.10">
    <property type="entry name" value="Histidine kinase-like ATPase, C-terminal domain"/>
    <property type="match status" value="1"/>
</dbReference>
<keyword evidence="13" id="KW-0472">Membrane</keyword>
<keyword evidence="12" id="KW-0805">Transcription regulation</keyword>
<keyword evidence="14" id="KW-0804">Transcription</keyword>
<dbReference type="Pfam" id="PF08448">
    <property type="entry name" value="PAS_4"/>
    <property type="match status" value="1"/>
</dbReference>
<reference evidence="22 23" key="1">
    <citation type="journal article" date="2020" name="Front. Microbiol.">
        <title>Single-cell genomics of novel Actinobacteria with the Wood-Ljungdahl pathway discovered in a serpentinizing system.</title>
        <authorList>
            <person name="Merino N."/>
            <person name="Kawai M."/>
            <person name="Boyd E.S."/>
            <person name="Colman D.R."/>
            <person name="McGlynn S.E."/>
            <person name="Nealson K.H."/>
            <person name="Kurokawa K."/>
            <person name="Hongoh Y."/>
        </authorList>
    </citation>
    <scope>NUCLEOTIDE SEQUENCE [LARGE SCALE GENOMIC DNA]</scope>
    <source>
        <strain evidence="20 22">S03</strain>
        <strain evidence="21 23">S09_30</strain>
    </source>
</reference>
<evidence type="ECO:0000256" key="14">
    <source>
        <dbReference type="ARBA" id="ARBA00023163"/>
    </source>
</evidence>
<accession>A0A6V8NH66</accession>
<dbReference type="InterPro" id="IPR000014">
    <property type="entry name" value="PAS"/>
</dbReference>
<keyword evidence="10" id="KW-0067">ATP-binding</keyword>
<dbReference type="InterPro" id="IPR036890">
    <property type="entry name" value="HATPase_C_sf"/>
</dbReference>
<dbReference type="InterPro" id="IPR003594">
    <property type="entry name" value="HATPase_dom"/>
</dbReference>
<comment type="caution">
    <text evidence="20">The sequence shown here is derived from an EMBL/GenBank/DDBJ whole genome shotgun (WGS) entry which is preliminary data.</text>
</comment>
<dbReference type="PANTHER" id="PTHR43047">
    <property type="entry name" value="TWO-COMPONENT HISTIDINE PROTEIN KINASE"/>
    <property type="match status" value="1"/>
</dbReference>
<evidence type="ECO:0000256" key="6">
    <source>
        <dbReference type="ARBA" id="ARBA00022553"/>
    </source>
</evidence>
<dbReference type="SMART" id="SM00388">
    <property type="entry name" value="HisKA"/>
    <property type="match status" value="1"/>
</dbReference>
<evidence type="ECO:0000259" key="17">
    <source>
        <dbReference type="PROSITE" id="PS50110"/>
    </source>
</evidence>
<dbReference type="SMART" id="SM00091">
    <property type="entry name" value="PAS"/>
    <property type="match status" value="1"/>
</dbReference>
<dbReference type="PROSITE" id="PS50109">
    <property type="entry name" value="HIS_KIN"/>
    <property type="match status" value="1"/>
</dbReference>
<dbReference type="GO" id="GO:0005524">
    <property type="term" value="F:ATP binding"/>
    <property type="evidence" value="ECO:0007669"/>
    <property type="project" value="UniProtKB-KW"/>
</dbReference>
<evidence type="ECO:0000256" key="13">
    <source>
        <dbReference type="ARBA" id="ARBA00023136"/>
    </source>
</evidence>
<dbReference type="InterPro" id="IPR000700">
    <property type="entry name" value="PAS-assoc_C"/>
</dbReference>
<organism evidence="20 22">
    <name type="scientific">Candidatus Hakubella thermalkaliphila</name>
    <dbReference type="NCBI Taxonomy" id="2754717"/>
    <lineage>
        <taxon>Bacteria</taxon>
        <taxon>Bacillati</taxon>
        <taxon>Actinomycetota</taxon>
        <taxon>Actinomycetota incertae sedis</taxon>
        <taxon>Candidatus Hakubellales</taxon>
        <taxon>Candidatus Hakubellaceae</taxon>
        <taxon>Candidatus Hakubella</taxon>
    </lineage>
</organism>
<comment type="subcellular location">
    <subcellularLocation>
        <location evidence="2">Cell membrane</location>
    </subcellularLocation>
    <subcellularLocation>
        <location evidence="3">Membrane raft</location>
        <topology evidence="3">Multi-pass membrane protein</topology>
    </subcellularLocation>
</comment>
<evidence type="ECO:0000256" key="3">
    <source>
        <dbReference type="ARBA" id="ARBA00004314"/>
    </source>
</evidence>